<sequence>MTTPDPFNRSKQELQESVSILKENIAAMERELLPLEVQYRQVLKETVLSQVKLEKSQTQGAENFVQAASQKIQELRQQAVQLKIQIKEGERKLTPLRETLKAATAQLNSM</sequence>
<name>A0A7C3KJ12_9CYAN</name>
<evidence type="ECO:0000256" key="1">
    <source>
        <dbReference type="SAM" id="Coils"/>
    </source>
</evidence>
<dbReference type="AlphaFoldDB" id="A0A7C3KJ12"/>
<protein>
    <submittedName>
        <fullName evidence="2">Uncharacterized protein</fullName>
    </submittedName>
</protein>
<feature type="coiled-coil region" evidence="1">
    <location>
        <begin position="58"/>
        <end position="92"/>
    </location>
</feature>
<accession>A0A7C3KJ12</accession>
<keyword evidence="1" id="KW-0175">Coiled coil</keyword>
<gene>
    <name evidence="2" type="ORF">ENR64_26055</name>
</gene>
<comment type="caution">
    <text evidence="2">The sequence shown here is derived from an EMBL/GenBank/DDBJ whole genome shotgun (WGS) entry which is preliminary data.</text>
</comment>
<dbReference type="EMBL" id="DSRU01000377">
    <property type="protein sequence ID" value="HFN01152.1"/>
    <property type="molecule type" value="Genomic_DNA"/>
</dbReference>
<evidence type="ECO:0000313" key="2">
    <source>
        <dbReference type="EMBL" id="HFN01152.1"/>
    </source>
</evidence>
<reference evidence="2" key="1">
    <citation type="journal article" date="2020" name="mSystems">
        <title>Genome- and Community-Level Interaction Insights into Carbon Utilization and Element Cycling Functions of Hydrothermarchaeota in Hydrothermal Sediment.</title>
        <authorList>
            <person name="Zhou Z."/>
            <person name="Liu Y."/>
            <person name="Xu W."/>
            <person name="Pan J."/>
            <person name="Luo Z.H."/>
            <person name="Li M."/>
        </authorList>
    </citation>
    <scope>NUCLEOTIDE SEQUENCE [LARGE SCALE GENOMIC DNA]</scope>
    <source>
        <strain evidence="2">SpSt-418</strain>
    </source>
</reference>
<organism evidence="2">
    <name type="scientific">Oscillatoriales cyanobacterium SpSt-418</name>
    <dbReference type="NCBI Taxonomy" id="2282169"/>
    <lineage>
        <taxon>Bacteria</taxon>
        <taxon>Bacillati</taxon>
        <taxon>Cyanobacteriota</taxon>
        <taxon>Cyanophyceae</taxon>
        <taxon>Oscillatoriophycideae</taxon>
        <taxon>Oscillatoriales</taxon>
    </lineage>
</organism>
<proteinExistence type="predicted"/>